<dbReference type="RefSeq" id="XP_052124690.1">
    <property type="nucleotide sequence ID" value="XM_052268730.1"/>
</dbReference>
<evidence type="ECO:0000313" key="1">
    <source>
        <dbReference type="Proteomes" id="UP000504606"/>
    </source>
</evidence>
<protein>
    <submittedName>
        <fullName evidence="2">Uncharacterized protein LOC113210085 isoform X1</fullName>
    </submittedName>
</protein>
<name>A0A9C6U228_FRAOC</name>
<dbReference type="AlphaFoldDB" id="A0A9C6U228"/>
<organism evidence="1 2">
    <name type="scientific">Frankliniella occidentalis</name>
    <name type="common">Western flower thrips</name>
    <name type="synonym">Euthrips occidentalis</name>
    <dbReference type="NCBI Taxonomy" id="133901"/>
    <lineage>
        <taxon>Eukaryota</taxon>
        <taxon>Metazoa</taxon>
        <taxon>Ecdysozoa</taxon>
        <taxon>Arthropoda</taxon>
        <taxon>Hexapoda</taxon>
        <taxon>Insecta</taxon>
        <taxon>Pterygota</taxon>
        <taxon>Neoptera</taxon>
        <taxon>Paraneoptera</taxon>
        <taxon>Thysanoptera</taxon>
        <taxon>Terebrantia</taxon>
        <taxon>Thripoidea</taxon>
        <taxon>Thripidae</taxon>
        <taxon>Frankliniella</taxon>
    </lineage>
</organism>
<reference evidence="2" key="1">
    <citation type="submission" date="2025-08" db="UniProtKB">
        <authorList>
            <consortium name="RefSeq"/>
        </authorList>
    </citation>
    <scope>IDENTIFICATION</scope>
    <source>
        <tissue evidence="2">Whole organism</tissue>
    </source>
</reference>
<gene>
    <name evidence="2" type="primary">LOC113210085</name>
</gene>
<evidence type="ECO:0000313" key="2">
    <source>
        <dbReference type="RefSeq" id="XP_052124690.1"/>
    </source>
</evidence>
<proteinExistence type="predicted"/>
<dbReference type="GeneID" id="113210085"/>
<accession>A0A9C6U228</accession>
<keyword evidence="1" id="KW-1185">Reference proteome</keyword>
<sequence>MDLSIQKNYLSNFFPQYVQLISDIQGGSQPHLFFPYPVPHAGGLANRVAHRGALWPRPRGPFIAYGERFYMCEPNNRLLPCRWNIRASHFNPYKPQELQRLTGNVTTDVTVNDDCWSRSAVDVRSNNQWKENAFVFHFKNGACRVLKENIPDFYKQVMKGKDEGGCSMPPGVYEVNNTPVNWSFPKVPILPYGSWRFRLTFGKAENLYACFVIEAKNVPKTD</sequence>
<dbReference type="Proteomes" id="UP000504606">
    <property type="component" value="Unplaced"/>
</dbReference>